<dbReference type="AlphaFoldDB" id="A0A0C2J3A3"/>
<organism evidence="1 2">
    <name type="scientific">Thelohanellus kitauei</name>
    <name type="common">Myxosporean</name>
    <dbReference type="NCBI Taxonomy" id="669202"/>
    <lineage>
        <taxon>Eukaryota</taxon>
        <taxon>Metazoa</taxon>
        <taxon>Cnidaria</taxon>
        <taxon>Myxozoa</taxon>
        <taxon>Myxosporea</taxon>
        <taxon>Bivalvulida</taxon>
        <taxon>Platysporina</taxon>
        <taxon>Myxobolidae</taxon>
        <taxon>Thelohanellus</taxon>
    </lineage>
</organism>
<dbReference type="EMBL" id="JWZT01001295">
    <property type="protein sequence ID" value="KII72314.1"/>
    <property type="molecule type" value="Genomic_DNA"/>
</dbReference>
<dbReference type="Proteomes" id="UP000031668">
    <property type="component" value="Unassembled WGS sequence"/>
</dbReference>
<sequence>MSEIFKSVSNIFIISQRFLFNFERLTQGLDGLNELSENISEEIKILPNVENGFNDIILTELDEKLLFESLINIEVFFVFYLDQKQLQNDLGFNSVDIKKYYQEISLPIFRLFQDLKFIRSILLIISISRFMPIKRSFVIIKRIILFLCACHEKRYFIGTDYESLNLLTTLLISDTIFDSQFYAYPLTYLLSSYQTLDECTWSHVGLHIIFAFQIVQMYDHLKALNAQNKDLSLSLMPILHQCVNFMSSDIGESSVIEFFTRGCHILPLISLIKNRQGEDKYSPSTSVNIYASFIVRRILQNFESTEFIIENITYLNSWVNRESSPHLCEVMGWLMAIKNLKSFNLQSSFLLINFVIQALDEFQYNIHAVRATSTALRLLVSLHFNHKIDSEHVSPSLCSSNSIINLMEFNVIEMMQKYISKLRVVLENKGFIRNNFTYIFAIYRGILPFLNLNQILFVVFKSIDTFPYNDEFIVDMICLNSSIQDLKYFPFCESIKEVQQIILVFLASLFQSSLRNETLGAILLHFSKNFEDLPSNVSLFYKLILLFFTNQQVLLFNIVSLVLQCSQKEKIEELKNNIVVNNVFQTLSSIYDLRSEAIDLSDIFSNVRYFEIFVKYNMS</sequence>
<comment type="caution">
    <text evidence="1">The sequence shown here is derived from an EMBL/GenBank/DDBJ whole genome shotgun (WGS) entry which is preliminary data.</text>
</comment>
<evidence type="ECO:0000313" key="1">
    <source>
        <dbReference type="EMBL" id="KII72314.1"/>
    </source>
</evidence>
<name>A0A0C2J3A3_THEKT</name>
<gene>
    <name evidence="1" type="ORF">RF11_10014</name>
</gene>
<dbReference type="OrthoDB" id="2011702at2759"/>
<proteinExistence type="predicted"/>
<protein>
    <submittedName>
        <fullName evidence="1">Uncharacterized protein</fullName>
    </submittedName>
</protein>
<evidence type="ECO:0000313" key="2">
    <source>
        <dbReference type="Proteomes" id="UP000031668"/>
    </source>
</evidence>
<accession>A0A0C2J3A3</accession>
<keyword evidence="2" id="KW-1185">Reference proteome</keyword>
<reference evidence="1 2" key="1">
    <citation type="journal article" date="2014" name="Genome Biol. Evol.">
        <title>The genome of the myxosporean Thelohanellus kitauei shows adaptations to nutrient acquisition within its fish host.</title>
        <authorList>
            <person name="Yang Y."/>
            <person name="Xiong J."/>
            <person name="Zhou Z."/>
            <person name="Huo F."/>
            <person name="Miao W."/>
            <person name="Ran C."/>
            <person name="Liu Y."/>
            <person name="Zhang J."/>
            <person name="Feng J."/>
            <person name="Wang M."/>
            <person name="Wang M."/>
            <person name="Wang L."/>
            <person name="Yao B."/>
        </authorList>
    </citation>
    <scope>NUCLEOTIDE SEQUENCE [LARGE SCALE GENOMIC DNA]</scope>
    <source>
        <strain evidence="1">Wuqing</strain>
    </source>
</reference>